<dbReference type="AlphaFoldDB" id="A0A3M9XT06"/>
<sequence>MRVSISHDDIVVRKGFLGRETRYQVTAWIDFSDEERTVVRAFALGRHEAYTAEEAVDFPKFVFTINDLIYKRPHIRVFPTALAARTFEQELAEEILPKVKNYILGNAAARHPSSYEI</sequence>
<evidence type="ECO:0000313" key="2">
    <source>
        <dbReference type="Proteomes" id="UP000268623"/>
    </source>
</evidence>
<gene>
    <name evidence="1" type="ORF">D1O30_19115</name>
</gene>
<reference evidence="1 2" key="1">
    <citation type="submission" date="2018-08" db="EMBL/GenBank/DDBJ databases">
        <title>Genome sequence of Methylocystis hirsuta CSC1, a methanotroph able to accumulate PHAs.</title>
        <authorList>
            <person name="Bordel S."/>
            <person name="Rodriguez E."/>
            <person name="Gancedo J."/>
            <person name="Munoz R."/>
        </authorList>
    </citation>
    <scope>NUCLEOTIDE SEQUENCE [LARGE SCALE GENOMIC DNA]</scope>
    <source>
        <strain evidence="1 2">CSC1</strain>
    </source>
</reference>
<evidence type="ECO:0000313" key="1">
    <source>
        <dbReference type="EMBL" id="RNJ51393.1"/>
    </source>
</evidence>
<dbReference type="Proteomes" id="UP000268623">
    <property type="component" value="Unassembled WGS sequence"/>
</dbReference>
<dbReference type="EMBL" id="QWDD01000001">
    <property type="protein sequence ID" value="RNJ51393.1"/>
    <property type="molecule type" value="Genomic_DNA"/>
</dbReference>
<keyword evidence="2" id="KW-1185">Reference proteome</keyword>
<protein>
    <submittedName>
        <fullName evidence="1">Uncharacterized protein</fullName>
    </submittedName>
</protein>
<organism evidence="1 2">
    <name type="scientific">Methylocystis hirsuta</name>
    <dbReference type="NCBI Taxonomy" id="369798"/>
    <lineage>
        <taxon>Bacteria</taxon>
        <taxon>Pseudomonadati</taxon>
        <taxon>Pseudomonadota</taxon>
        <taxon>Alphaproteobacteria</taxon>
        <taxon>Hyphomicrobiales</taxon>
        <taxon>Methylocystaceae</taxon>
        <taxon>Methylocystis</taxon>
    </lineage>
</organism>
<proteinExistence type="predicted"/>
<comment type="caution">
    <text evidence="1">The sequence shown here is derived from an EMBL/GenBank/DDBJ whole genome shotgun (WGS) entry which is preliminary data.</text>
</comment>
<name>A0A3M9XT06_9HYPH</name>
<accession>A0A3M9XT06</accession>
<dbReference type="RefSeq" id="WP_123177263.1">
    <property type="nucleotide sequence ID" value="NZ_QWDD01000001.1"/>
</dbReference>